<keyword evidence="1" id="KW-1133">Transmembrane helix</keyword>
<evidence type="ECO:0000256" key="1">
    <source>
        <dbReference type="SAM" id="Phobius"/>
    </source>
</evidence>
<feature type="transmembrane region" description="Helical" evidence="1">
    <location>
        <begin position="7"/>
        <end position="26"/>
    </location>
</feature>
<reference evidence="3 4" key="1">
    <citation type="submission" date="2019-10" db="EMBL/GenBank/DDBJ databases">
        <title>Extracellular Electron Transfer in a Candidatus Methanoperedens spp. Enrichment Culture.</title>
        <authorList>
            <person name="Berger S."/>
            <person name="Rangel Shaw D."/>
            <person name="Berben T."/>
            <person name="In 'T Zandt M."/>
            <person name="Frank J."/>
            <person name="Reimann J."/>
            <person name="Jetten M.S.M."/>
            <person name="Welte C.U."/>
        </authorList>
    </citation>
    <scope>NUCLEOTIDE SEQUENCE [LARGE SCALE GENOMIC DNA]</scope>
    <source>
        <strain evidence="3">SB12</strain>
    </source>
</reference>
<keyword evidence="1" id="KW-0472">Membrane</keyword>
<proteinExistence type="predicted"/>
<dbReference type="EMBL" id="WBUI01000006">
    <property type="protein sequence ID" value="KAB2933355.1"/>
    <property type="molecule type" value="Genomic_DNA"/>
</dbReference>
<protein>
    <submittedName>
        <fullName evidence="3">LytTR family transcriptional regulator</fullName>
    </submittedName>
</protein>
<dbReference type="Proteomes" id="UP000460298">
    <property type="component" value="Unassembled WGS sequence"/>
</dbReference>
<dbReference type="GO" id="GO:0003677">
    <property type="term" value="F:DNA binding"/>
    <property type="evidence" value="ECO:0007669"/>
    <property type="project" value="InterPro"/>
</dbReference>
<feature type="transmembrane region" description="Helical" evidence="1">
    <location>
        <begin position="103"/>
        <end position="123"/>
    </location>
</feature>
<comment type="caution">
    <text evidence="3">The sequence shown here is derived from an EMBL/GenBank/DDBJ whole genome shotgun (WGS) entry which is preliminary data.</text>
</comment>
<sequence length="253" mass="27477">MNRLLSWILMLGALGLVLAFFAYALYRDISGGAVLAFILCSFLIGGATSAACYGLACRLSSYSDAVHVSVNLLVALIIGVALSAVVILVIFPAFDPDVSVPLAPYAAATTLLSLLITTVTTVVERRLGALSSVQEAMVQEAPKTLALREGMNRYIIPFDDIIYLSSADDSTVIHTESREYVAVRPMKIVLNSLPHDVFIRVHRSYAVNLRFVQRLEYVIGGQLLAHLNDTEATSVPVGRSHAPELKRRFGMIP</sequence>
<dbReference type="PROSITE" id="PS50930">
    <property type="entry name" value="HTH_LYTTR"/>
    <property type="match status" value="1"/>
</dbReference>
<dbReference type="Gene3D" id="2.40.50.1020">
    <property type="entry name" value="LytTr DNA-binding domain"/>
    <property type="match status" value="1"/>
</dbReference>
<feature type="transmembrane region" description="Helical" evidence="1">
    <location>
        <begin position="32"/>
        <end position="56"/>
    </location>
</feature>
<accession>A0A833LXM8</accession>
<dbReference type="GO" id="GO:0000156">
    <property type="term" value="F:phosphorelay response regulator activity"/>
    <property type="evidence" value="ECO:0007669"/>
    <property type="project" value="InterPro"/>
</dbReference>
<evidence type="ECO:0000313" key="3">
    <source>
        <dbReference type="EMBL" id="KAB2933355.1"/>
    </source>
</evidence>
<dbReference type="AlphaFoldDB" id="A0A833LXM8"/>
<evidence type="ECO:0000313" key="4">
    <source>
        <dbReference type="Proteomes" id="UP000460298"/>
    </source>
</evidence>
<dbReference type="PANTHER" id="PTHR37299">
    <property type="entry name" value="TRANSCRIPTIONAL REGULATOR-RELATED"/>
    <property type="match status" value="1"/>
</dbReference>
<dbReference type="SMART" id="SM00850">
    <property type="entry name" value="LytTR"/>
    <property type="match status" value="1"/>
</dbReference>
<evidence type="ECO:0000259" key="2">
    <source>
        <dbReference type="PROSITE" id="PS50930"/>
    </source>
</evidence>
<dbReference type="Pfam" id="PF04397">
    <property type="entry name" value="LytTR"/>
    <property type="match status" value="1"/>
</dbReference>
<organism evidence="3 4">
    <name type="scientific">Leptonema illini</name>
    <dbReference type="NCBI Taxonomy" id="183"/>
    <lineage>
        <taxon>Bacteria</taxon>
        <taxon>Pseudomonadati</taxon>
        <taxon>Spirochaetota</taxon>
        <taxon>Spirochaetia</taxon>
        <taxon>Leptospirales</taxon>
        <taxon>Leptospiraceae</taxon>
        <taxon>Leptonema</taxon>
    </lineage>
</organism>
<dbReference type="PANTHER" id="PTHR37299:SF1">
    <property type="entry name" value="STAGE 0 SPORULATION PROTEIN A HOMOLOG"/>
    <property type="match status" value="1"/>
</dbReference>
<dbReference type="InterPro" id="IPR007492">
    <property type="entry name" value="LytTR_DNA-bd_dom"/>
</dbReference>
<dbReference type="InterPro" id="IPR046947">
    <property type="entry name" value="LytR-like"/>
</dbReference>
<keyword evidence="1" id="KW-0812">Transmembrane</keyword>
<feature type="domain" description="HTH LytTR-type" evidence="2">
    <location>
        <begin position="145"/>
        <end position="251"/>
    </location>
</feature>
<gene>
    <name evidence="3" type="ORF">F9K24_08375</name>
</gene>
<name>A0A833LXM8_9LEPT</name>
<feature type="transmembrane region" description="Helical" evidence="1">
    <location>
        <begin position="68"/>
        <end position="91"/>
    </location>
</feature>